<gene>
    <name evidence="16" type="ORF">OIDMADRAFT_21094</name>
</gene>
<evidence type="ECO:0000256" key="9">
    <source>
        <dbReference type="ARBA" id="ARBA00023136"/>
    </source>
</evidence>
<keyword evidence="6 13" id="KW-1133">Transmembrane helix</keyword>
<dbReference type="InterPro" id="IPR033118">
    <property type="entry name" value="EXPERA"/>
</dbReference>
<dbReference type="GO" id="GO:0004769">
    <property type="term" value="F:steroid Delta-isomerase activity"/>
    <property type="evidence" value="ECO:0007669"/>
    <property type="project" value="TreeGrafter"/>
</dbReference>
<evidence type="ECO:0000256" key="8">
    <source>
        <dbReference type="ARBA" id="ARBA00023098"/>
    </source>
</evidence>
<dbReference type="InterPro" id="IPR007905">
    <property type="entry name" value="EBP"/>
</dbReference>
<dbReference type="STRING" id="913774.A0A0C3C8I4"/>
<name>A0A0C3C8I4_OIDMZ</name>
<comment type="similarity">
    <text evidence="2">Belongs to the EBP family.</text>
</comment>
<organism evidence="16 17">
    <name type="scientific">Oidiodendron maius (strain Zn)</name>
    <dbReference type="NCBI Taxonomy" id="913774"/>
    <lineage>
        <taxon>Eukaryota</taxon>
        <taxon>Fungi</taxon>
        <taxon>Dikarya</taxon>
        <taxon>Ascomycota</taxon>
        <taxon>Pezizomycotina</taxon>
        <taxon>Leotiomycetes</taxon>
        <taxon>Leotiomycetes incertae sedis</taxon>
        <taxon>Myxotrichaceae</taxon>
        <taxon>Oidiodendron</taxon>
    </lineage>
</organism>
<keyword evidence="3" id="KW-0444">Lipid biosynthesis</keyword>
<sequence length="236" mass="27052">MNAFSANIDDALQHPYSPIGIDLPGYIANTIPALLLVECFVSGVAVIFLATYLVVKHARPNISNGKLATTMWFVLCAFIHFFFEGYFVYHFRDMPGHNDLFGQLWKEYSLSDSRYLTTDPFTVCMETVTAIFWGPLSFAIAYWVVVDHPFRHPFQIIVSLGQLYGNVLYLATSIFNEAVIGIAFYRPERYYFYMYFILCNAFWIVIPFVLLFLSVKETATVFAQVETIKTASKKEL</sequence>
<dbReference type="Pfam" id="PF05241">
    <property type="entry name" value="EBP"/>
    <property type="match status" value="1"/>
</dbReference>
<reference evidence="16 17" key="1">
    <citation type="submission" date="2014-04" db="EMBL/GenBank/DDBJ databases">
        <authorList>
            <consortium name="DOE Joint Genome Institute"/>
            <person name="Kuo A."/>
            <person name="Martino E."/>
            <person name="Perotto S."/>
            <person name="Kohler A."/>
            <person name="Nagy L.G."/>
            <person name="Floudas D."/>
            <person name="Copeland A."/>
            <person name="Barry K.W."/>
            <person name="Cichocki N."/>
            <person name="Veneault-Fourrey C."/>
            <person name="LaButti K."/>
            <person name="Lindquist E.A."/>
            <person name="Lipzen A."/>
            <person name="Lundell T."/>
            <person name="Morin E."/>
            <person name="Murat C."/>
            <person name="Sun H."/>
            <person name="Tunlid A."/>
            <person name="Henrissat B."/>
            <person name="Grigoriev I.V."/>
            <person name="Hibbett D.S."/>
            <person name="Martin F."/>
            <person name="Nordberg H.P."/>
            <person name="Cantor M.N."/>
            <person name="Hua S.X."/>
        </authorList>
    </citation>
    <scope>NUCLEOTIDE SEQUENCE [LARGE SCALE GENOMIC DNA]</scope>
    <source>
        <strain evidence="16 17">Zn</strain>
    </source>
</reference>
<evidence type="ECO:0000256" key="12">
    <source>
        <dbReference type="ARBA" id="ARBA00023235"/>
    </source>
</evidence>
<evidence type="ECO:0000256" key="1">
    <source>
        <dbReference type="ARBA" id="ARBA00004141"/>
    </source>
</evidence>
<dbReference type="HOGENOM" id="CLU_072128_0_0_1"/>
<keyword evidence="8" id="KW-0443">Lipid metabolism</keyword>
<keyword evidence="17" id="KW-1185">Reference proteome</keyword>
<proteinExistence type="inferred from homology"/>
<comment type="subcellular location">
    <subcellularLocation>
        <location evidence="1">Membrane</location>
        <topology evidence="1">Multi-pass membrane protein</topology>
    </subcellularLocation>
</comment>
<dbReference type="GO" id="GO:0000247">
    <property type="term" value="F:C-8 sterol isomerase activity"/>
    <property type="evidence" value="ECO:0007669"/>
    <property type="project" value="TreeGrafter"/>
</dbReference>
<evidence type="ECO:0000256" key="7">
    <source>
        <dbReference type="ARBA" id="ARBA00023011"/>
    </source>
</evidence>
<dbReference type="InParanoid" id="A0A0C3C8I4"/>
<dbReference type="OrthoDB" id="58557at2759"/>
<dbReference type="Proteomes" id="UP000054321">
    <property type="component" value="Unassembled WGS sequence"/>
</dbReference>
<evidence type="ECO:0000256" key="5">
    <source>
        <dbReference type="ARBA" id="ARBA00022955"/>
    </source>
</evidence>
<evidence type="ECO:0000313" key="16">
    <source>
        <dbReference type="EMBL" id="KIM95213.1"/>
    </source>
</evidence>
<keyword evidence="9 13" id="KW-0472">Membrane</keyword>
<feature type="transmembrane region" description="Helical" evidence="14">
    <location>
        <begin position="191"/>
        <end position="213"/>
    </location>
</feature>
<evidence type="ECO:0000256" key="6">
    <source>
        <dbReference type="ARBA" id="ARBA00022989"/>
    </source>
</evidence>
<keyword evidence="7" id="KW-0756">Sterol biosynthesis</keyword>
<keyword evidence="4 13" id="KW-0812">Transmembrane</keyword>
<evidence type="ECO:0000256" key="4">
    <source>
        <dbReference type="ARBA" id="ARBA00022692"/>
    </source>
</evidence>
<dbReference type="GO" id="GO:0005783">
    <property type="term" value="C:endoplasmic reticulum"/>
    <property type="evidence" value="ECO:0007669"/>
    <property type="project" value="TreeGrafter"/>
</dbReference>
<dbReference type="AlphaFoldDB" id="A0A0C3C8I4"/>
<dbReference type="GO" id="GO:0016126">
    <property type="term" value="P:sterol biosynthetic process"/>
    <property type="evidence" value="ECO:0007669"/>
    <property type="project" value="UniProtKB-KW"/>
</dbReference>
<evidence type="ECO:0000256" key="2">
    <source>
        <dbReference type="ARBA" id="ARBA00008337"/>
    </source>
</evidence>
<keyword evidence="5" id="KW-0752">Steroid biosynthesis</keyword>
<evidence type="ECO:0000256" key="14">
    <source>
        <dbReference type="SAM" id="Phobius"/>
    </source>
</evidence>
<dbReference type="PANTHER" id="PTHR14207:SF0">
    <property type="entry name" value="3-BETA-HYDROXYSTEROID-DELTA(8),DELTA(7)-ISOMERASE"/>
    <property type="match status" value="1"/>
</dbReference>
<protein>
    <recommendedName>
        <fullName evidence="15">EXPERA domain-containing protein</fullName>
    </recommendedName>
</protein>
<evidence type="ECO:0000313" key="17">
    <source>
        <dbReference type="Proteomes" id="UP000054321"/>
    </source>
</evidence>
<evidence type="ECO:0000259" key="15">
    <source>
        <dbReference type="PROSITE" id="PS51751"/>
    </source>
</evidence>
<dbReference type="GO" id="GO:0016020">
    <property type="term" value="C:membrane"/>
    <property type="evidence" value="ECO:0007669"/>
    <property type="project" value="UniProtKB-SubCell"/>
</dbReference>
<dbReference type="PROSITE" id="PS51751">
    <property type="entry name" value="EXPERA"/>
    <property type="match status" value="1"/>
</dbReference>
<feature type="domain" description="EXPERA" evidence="15">
    <location>
        <begin position="65"/>
        <end position="211"/>
    </location>
</feature>
<dbReference type="EMBL" id="KN832887">
    <property type="protein sequence ID" value="KIM95213.1"/>
    <property type="molecule type" value="Genomic_DNA"/>
</dbReference>
<accession>A0A0C3C8I4</accession>
<feature type="transmembrane region" description="Helical" evidence="14">
    <location>
        <begin position="33"/>
        <end position="55"/>
    </location>
</feature>
<reference evidence="17" key="2">
    <citation type="submission" date="2015-01" db="EMBL/GenBank/DDBJ databases">
        <title>Evolutionary Origins and Diversification of the Mycorrhizal Mutualists.</title>
        <authorList>
            <consortium name="DOE Joint Genome Institute"/>
            <consortium name="Mycorrhizal Genomics Consortium"/>
            <person name="Kohler A."/>
            <person name="Kuo A."/>
            <person name="Nagy L.G."/>
            <person name="Floudas D."/>
            <person name="Copeland A."/>
            <person name="Barry K.W."/>
            <person name="Cichocki N."/>
            <person name="Veneault-Fourrey C."/>
            <person name="LaButti K."/>
            <person name="Lindquist E.A."/>
            <person name="Lipzen A."/>
            <person name="Lundell T."/>
            <person name="Morin E."/>
            <person name="Murat C."/>
            <person name="Riley R."/>
            <person name="Ohm R."/>
            <person name="Sun H."/>
            <person name="Tunlid A."/>
            <person name="Henrissat B."/>
            <person name="Grigoriev I.V."/>
            <person name="Hibbett D.S."/>
            <person name="Martin F."/>
        </authorList>
    </citation>
    <scope>NUCLEOTIDE SEQUENCE [LARGE SCALE GENOMIC DNA]</scope>
    <source>
        <strain evidence="17">Zn</strain>
    </source>
</reference>
<evidence type="ECO:0000256" key="11">
    <source>
        <dbReference type="ARBA" id="ARBA00023221"/>
    </source>
</evidence>
<feature type="transmembrane region" description="Helical" evidence="14">
    <location>
        <begin position="67"/>
        <end position="89"/>
    </location>
</feature>
<keyword evidence="11" id="KW-0753">Steroid metabolism</keyword>
<evidence type="ECO:0000256" key="13">
    <source>
        <dbReference type="PROSITE-ProRule" id="PRU01087"/>
    </source>
</evidence>
<evidence type="ECO:0000256" key="3">
    <source>
        <dbReference type="ARBA" id="ARBA00022516"/>
    </source>
</evidence>
<dbReference type="GO" id="GO:0047750">
    <property type="term" value="F:cholestenol delta-isomerase activity"/>
    <property type="evidence" value="ECO:0007669"/>
    <property type="project" value="InterPro"/>
</dbReference>
<dbReference type="PANTHER" id="PTHR14207">
    <property type="entry name" value="STEROL ISOMERASE"/>
    <property type="match status" value="1"/>
</dbReference>
<keyword evidence="12" id="KW-0413">Isomerase</keyword>
<evidence type="ECO:0000256" key="10">
    <source>
        <dbReference type="ARBA" id="ARBA00023166"/>
    </source>
</evidence>
<keyword evidence="10" id="KW-1207">Sterol metabolism</keyword>
<feature type="transmembrane region" description="Helical" evidence="14">
    <location>
        <begin position="128"/>
        <end position="146"/>
    </location>
</feature>